<dbReference type="InterPro" id="IPR036271">
    <property type="entry name" value="Tet_transcr_reg_TetR-rel_C_sf"/>
</dbReference>
<dbReference type="SUPFAM" id="SSF48498">
    <property type="entry name" value="Tetracyclin repressor-like, C-terminal domain"/>
    <property type="match status" value="1"/>
</dbReference>
<evidence type="ECO:0000256" key="1">
    <source>
        <dbReference type="ARBA" id="ARBA00023015"/>
    </source>
</evidence>
<dbReference type="Pfam" id="PF00440">
    <property type="entry name" value="TetR_N"/>
    <property type="match status" value="1"/>
</dbReference>
<dbReference type="SUPFAM" id="SSF46689">
    <property type="entry name" value="Homeodomain-like"/>
    <property type="match status" value="1"/>
</dbReference>
<dbReference type="InterPro" id="IPR009057">
    <property type="entry name" value="Homeodomain-like_sf"/>
</dbReference>
<keyword evidence="8" id="KW-1185">Reference proteome</keyword>
<dbReference type="Proteomes" id="UP000727456">
    <property type="component" value="Unassembled WGS sequence"/>
</dbReference>
<name>A0ABX0TRF5_9SPHN</name>
<evidence type="ECO:0000256" key="5">
    <source>
        <dbReference type="SAM" id="MobiDB-lite"/>
    </source>
</evidence>
<dbReference type="Gene3D" id="1.10.357.10">
    <property type="entry name" value="Tetracycline Repressor, domain 2"/>
    <property type="match status" value="1"/>
</dbReference>
<dbReference type="EMBL" id="JAAOZC010000002">
    <property type="protein sequence ID" value="NIJ07319.1"/>
    <property type="molecule type" value="Genomic_DNA"/>
</dbReference>
<dbReference type="PANTHER" id="PTHR30055:SF234">
    <property type="entry name" value="HTH-TYPE TRANSCRIPTIONAL REGULATOR BETI"/>
    <property type="match status" value="1"/>
</dbReference>
<keyword evidence="2 4" id="KW-0238">DNA-binding</keyword>
<evidence type="ECO:0000256" key="2">
    <source>
        <dbReference type="ARBA" id="ARBA00023125"/>
    </source>
</evidence>
<sequence length="219" mass="24160">MTPTANPPRTAPNKRGQGRPVSGKNDVGRERLLAAAEKLLRIMPPARVTISRIAREANADPALIRYYFGSRAALLIAVVDRVTAHAERRAPGQDDPTEVLADNIRKTVQFVRSAPFMHRLMIDELGQAGGEEARARVRDMNLDLVAFYRDLFDTDAGSELVGADPLFLYIAILGASDFFSSAEVLIRELMPEGTDMKKLTAGFQDFLAKLVIDGLRKRP</sequence>
<dbReference type="PANTHER" id="PTHR30055">
    <property type="entry name" value="HTH-TYPE TRANSCRIPTIONAL REGULATOR RUTR"/>
    <property type="match status" value="1"/>
</dbReference>
<evidence type="ECO:0000313" key="7">
    <source>
        <dbReference type="EMBL" id="NIJ07319.1"/>
    </source>
</evidence>
<evidence type="ECO:0000259" key="6">
    <source>
        <dbReference type="PROSITE" id="PS50977"/>
    </source>
</evidence>
<comment type="caution">
    <text evidence="7">The sequence shown here is derived from an EMBL/GenBank/DDBJ whole genome shotgun (WGS) entry which is preliminary data.</text>
</comment>
<dbReference type="InterPro" id="IPR050109">
    <property type="entry name" value="HTH-type_TetR-like_transc_reg"/>
</dbReference>
<organism evidence="7 8">
    <name type="scientific">Sphingomonas vulcanisoli</name>
    <dbReference type="NCBI Taxonomy" id="1658060"/>
    <lineage>
        <taxon>Bacteria</taxon>
        <taxon>Pseudomonadati</taxon>
        <taxon>Pseudomonadota</taxon>
        <taxon>Alphaproteobacteria</taxon>
        <taxon>Sphingomonadales</taxon>
        <taxon>Sphingomonadaceae</taxon>
        <taxon>Sphingomonas</taxon>
    </lineage>
</organism>
<proteinExistence type="predicted"/>
<gene>
    <name evidence="7" type="ORF">FHS31_000915</name>
</gene>
<dbReference type="RefSeq" id="WP_167072195.1">
    <property type="nucleotide sequence ID" value="NZ_JAAOZC010000002.1"/>
</dbReference>
<accession>A0ABX0TRF5</accession>
<feature type="compositionally biased region" description="Pro residues" evidence="5">
    <location>
        <begin position="1"/>
        <end position="10"/>
    </location>
</feature>
<evidence type="ECO:0000256" key="4">
    <source>
        <dbReference type="PROSITE-ProRule" id="PRU00335"/>
    </source>
</evidence>
<keyword evidence="3" id="KW-0804">Transcription</keyword>
<evidence type="ECO:0000256" key="3">
    <source>
        <dbReference type="ARBA" id="ARBA00023163"/>
    </source>
</evidence>
<protein>
    <submittedName>
        <fullName evidence="7">AcrR family transcriptional regulator</fullName>
    </submittedName>
</protein>
<dbReference type="PROSITE" id="PS50977">
    <property type="entry name" value="HTH_TETR_2"/>
    <property type="match status" value="1"/>
</dbReference>
<feature type="region of interest" description="Disordered" evidence="5">
    <location>
        <begin position="1"/>
        <end position="28"/>
    </location>
</feature>
<feature type="domain" description="HTH tetR-type" evidence="6">
    <location>
        <begin position="26"/>
        <end position="86"/>
    </location>
</feature>
<reference evidence="7 8" key="1">
    <citation type="submission" date="2020-03" db="EMBL/GenBank/DDBJ databases">
        <title>Genomic Encyclopedia of Type Strains, Phase III (KMG-III): the genomes of soil and plant-associated and newly described type strains.</title>
        <authorList>
            <person name="Whitman W."/>
        </authorList>
    </citation>
    <scope>NUCLEOTIDE SEQUENCE [LARGE SCALE GENOMIC DNA]</scope>
    <source>
        <strain evidence="7 8">CECT 8804</strain>
    </source>
</reference>
<keyword evidence="1" id="KW-0805">Transcription regulation</keyword>
<evidence type="ECO:0000313" key="8">
    <source>
        <dbReference type="Proteomes" id="UP000727456"/>
    </source>
</evidence>
<feature type="DNA-binding region" description="H-T-H motif" evidence="4">
    <location>
        <begin position="49"/>
        <end position="68"/>
    </location>
</feature>
<dbReference type="InterPro" id="IPR001647">
    <property type="entry name" value="HTH_TetR"/>
</dbReference>